<dbReference type="Proteomes" id="UP000198611">
    <property type="component" value="Unassembled WGS sequence"/>
</dbReference>
<name>A0A1I1U9A5_9GAMM</name>
<keyword evidence="2" id="KW-1185">Reference proteome</keyword>
<gene>
    <name evidence="1" type="ORF">SAMN05660831_02071</name>
</gene>
<accession>A0A1I1U9A5</accession>
<sequence length="88" mass="9686">MSASIAEALKTIRDRSPEGGITVAALSNEMGNSLDQVAFVVRALWRHGRIHRDARTGRFLFGEKPERARLVGTLHDWRNFVAGAEVAA</sequence>
<evidence type="ECO:0000313" key="2">
    <source>
        <dbReference type="Proteomes" id="UP000198611"/>
    </source>
</evidence>
<dbReference type="EMBL" id="FOMJ01000007">
    <property type="protein sequence ID" value="SFD67264.1"/>
    <property type="molecule type" value="Genomic_DNA"/>
</dbReference>
<proteinExistence type="predicted"/>
<dbReference type="AlphaFoldDB" id="A0A1I1U9A5"/>
<reference evidence="1 2" key="1">
    <citation type="submission" date="2016-10" db="EMBL/GenBank/DDBJ databases">
        <authorList>
            <person name="de Groot N.N."/>
        </authorList>
    </citation>
    <scope>NUCLEOTIDE SEQUENCE [LARGE SCALE GENOMIC DNA]</scope>
    <source>
        <strain evidence="1 2">HL3</strain>
    </source>
</reference>
<dbReference type="STRING" id="1123397.SAMN05660831_02071"/>
<protein>
    <submittedName>
        <fullName evidence="1">Uncharacterized protein</fullName>
    </submittedName>
</protein>
<dbReference type="RefSeq" id="WP_093428704.1">
    <property type="nucleotide sequence ID" value="NZ_FOMJ01000007.1"/>
</dbReference>
<evidence type="ECO:0000313" key="1">
    <source>
        <dbReference type="EMBL" id="SFD67264.1"/>
    </source>
</evidence>
<organism evidence="1 2">
    <name type="scientific">Thiohalospira halophila DSM 15071</name>
    <dbReference type="NCBI Taxonomy" id="1123397"/>
    <lineage>
        <taxon>Bacteria</taxon>
        <taxon>Pseudomonadati</taxon>
        <taxon>Pseudomonadota</taxon>
        <taxon>Gammaproteobacteria</taxon>
        <taxon>Thiohalospirales</taxon>
        <taxon>Thiohalospiraceae</taxon>
        <taxon>Thiohalospira</taxon>
    </lineage>
</organism>